<comment type="caution">
    <text evidence="2">The sequence shown here is derived from an EMBL/GenBank/DDBJ whole genome shotgun (WGS) entry which is preliminary data.</text>
</comment>
<dbReference type="OrthoDB" id="359116at2"/>
<feature type="compositionally biased region" description="Low complexity" evidence="1">
    <location>
        <begin position="201"/>
        <end position="216"/>
    </location>
</feature>
<evidence type="ECO:0000313" key="3">
    <source>
        <dbReference type="Proteomes" id="UP000014541"/>
    </source>
</evidence>
<evidence type="ECO:0000313" key="2">
    <source>
        <dbReference type="EMBL" id="EPF30769.1"/>
    </source>
</evidence>
<reference evidence="2 3" key="1">
    <citation type="submission" date="2013-04" db="EMBL/GenBank/DDBJ databases">
        <title>The Genome Sequence of Treponema maltophilum ATCC 51939.</title>
        <authorList>
            <consortium name="The Broad Institute Genomics Platform"/>
            <person name="Earl A."/>
            <person name="Ward D."/>
            <person name="Feldgarden M."/>
            <person name="Gevers D."/>
            <person name="Leonetti C."/>
            <person name="Blanton J.M."/>
            <person name="Dewhirst F.E."/>
            <person name="Izard J."/>
            <person name="Walker B."/>
            <person name="Young S."/>
            <person name="Zeng Q."/>
            <person name="Gargeya S."/>
            <person name="Fitzgerald M."/>
            <person name="Haas B."/>
            <person name="Abouelleil A."/>
            <person name="Allen A.W."/>
            <person name="Alvarado L."/>
            <person name="Arachchi H.M."/>
            <person name="Berlin A.M."/>
            <person name="Chapman S.B."/>
            <person name="Gainer-Dewar J."/>
            <person name="Goldberg J."/>
            <person name="Griggs A."/>
            <person name="Gujja S."/>
            <person name="Hansen M."/>
            <person name="Howarth C."/>
            <person name="Imamovic A."/>
            <person name="Ireland A."/>
            <person name="Larimer J."/>
            <person name="McCowan C."/>
            <person name="Murphy C."/>
            <person name="Pearson M."/>
            <person name="Poon T.W."/>
            <person name="Priest M."/>
            <person name="Roberts A."/>
            <person name="Saif S."/>
            <person name="Shea T."/>
            <person name="Sisk P."/>
            <person name="Sykes S."/>
            <person name="Wortman J."/>
            <person name="Nusbaum C."/>
            <person name="Birren B."/>
        </authorList>
    </citation>
    <scope>NUCLEOTIDE SEQUENCE [LARGE SCALE GENOMIC DNA]</scope>
    <source>
        <strain evidence="2 3">ATCC 51939</strain>
    </source>
</reference>
<dbReference type="STRING" id="1125699.HMPREF9194_01090"/>
<feature type="region of interest" description="Disordered" evidence="1">
    <location>
        <begin position="246"/>
        <end position="265"/>
    </location>
</feature>
<feature type="region of interest" description="Disordered" evidence="1">
    <location>
        <begin position="282"/>
        <end position="322"/>
    </location>
</feature>
<dbReference type="RefSeq" id="WP_016525380.1">
    <property type="nucleotide sequence ID" value="NZ_KE332518.1"/>
</dbReference>
<dbReference type="Proteomes" id="UP000014541">
    <property type="component" value="Unassembled WGS sequence"/>
</dbReference>
<proteinExistence type="predicted"/>
<dbReference type="HOGENOM" id="CLU_685020_0_0_12"/>
<organism evidence="2 3">
    <name type="scientific">Treponema maltophilum ATCC 51939</name>
    <dbReference type="NCBI Taxonomy" id="1125699"/>
    <lineage>
        <taxon>Bacteria</taxon>
        <taxon>Pseudomonadati</taxon>
        <taxon>Spirochaetota</taxon>
        <taxon>Spirochaetia</taxon>
        <taxon>Spirochaetales</taxon>
        <taxon>Treponemataceae</taxon>
        <taxon>Treponema</taxon>
    </lineage>
</organism>
<dbReference type="EMBL" id="ATFF01000006">
    <property type="protein sequence ID" value="EPF30769.1"/>
    <property type="molecule type" value="Genomic_DNA"/>
</dbReference>
<gene>
    <name evidence="2" type="ORF">HMPREF9194_01090</name>
</gene>
<dbReference type="eggNOG" id="COG3706">
    <property type="taxonomic scope" value="Bacteria"/>
</dbReference>
<name>S3L1V3_TREMA</name>
<sequence length="402" mass="44180">MKALLISESDEILNSYAAFFKKAGYDTVCYRWLLKAMDNLEEIEPRVVFIDGFGYPRHWKTLAQYIKTSFKNAPLVLLAADLSDEETKKADCLDVHCIRGSIEDEQTRRNILSLLHPEQEPEATAEPVEEIEEPEVPAADRIQTAEPVEFAEPSEEESANPEPTTAPSLNDGEPVSARAEELAECEAAPVQPEVEPAEQSAELIAATEPAEIAEPESFAPPPETDGQDTCAAEALPFFAATAEPEVPAEFAESIKTPGSAETVFEEPEPIDNEPFFKAVQPLPEQSAEPVEQFEKPAVQEEKSEAASLDERNGENEPEAASGDNEVFSFTFFHPRTKTAIYGSTVSFKPPLLYFKPDDSSVLHTLRFGQKSSGVINDKGLASDVSVQIQGFENDNIELCLLK</sequence>
<feature type="compositionally biased region" description="Acidic residues" evidence="1">
    <location>
        <begin position="120"/>
        <end position="135"/>
    </location>
</feature>
<feature type="region of interest" description="Disordered" evidence="1">
    <location>
        <begin position="114"/>
        <end position="229"/>
    </location>
</feature>
<accession>S3L1V3</accession>
<dbReference type="PATRIC" id="fig|1125699.3.peg.1114"/>
<feature type="compositionally biased region" description="Basic and acidic residues" evidence="1">
    <location>
        <begin position="292"/>
        <end position="314"/>
    </location>
</feature>
<keyword evidence="3" id="KW-1185">Reference proteome</keyword>
<protein>
    <submittedName>
        <fullName evidence="2">Uncharacterized protein</fullName>
    </submittedName>
</protein>
<evidence type="ECO:0000256" key="1">
    <source>
        <dbReference type="SAM" id="MobiDB-lite"/>
    </source>
</evidence>
<dbReference type="AlphaFoldDB" id="S3L1V3"/>